<keyword evidence="4 5" id="KW-0539">Nucleus</keyword>
<evidence type="ECO:0000256" key="7">
    <source>
        <dbReference type="SAM" id="MobiDB-lite"/>
    </source>
</evidence>
<dbReference type="InterPro" id="IPR009057">
    <property type="entry name" value="Homeodomain-like_sf"/>
</dbReference>
<dbReference type="Proteomes" id="UP000014500">
    <property type="component" value="Unassembled WGS sequence"/>
</dbReference>
<feature type="compositionally biased region" description="Basic and acidic residues" evidence="7">
    <location>
        <begin position="118"/>
        <end position="136"/>
    </location>
</feature>
<dbReference type="PhylomeDB" id="T1IZS0"/>
<sequence>MNSPTLGSKSADQRGGNFYSIQVMLGLHQQQDGGGGGLLPPLATAAAEQLQAAAAAAAAANNGLIDPLKHSRQLLPSIEELQHHHIHHHHHHQQQQQQQQQQHHQQTQDFLLSGLSTEQEKRKSDSKANSKNQDKTVKKKKTRTTFTAYQLEELERAFERAPYPDVFAREELALKLNLSESRVQVWFQNRRAKWRKREPPRKTNYLSAPGACNNSPIGTSTFAAPLPSLQPFNSTADNWGYASSAYDSSSLNLGPPPPHLANSYGFPPASPPSYSYSMLSQPPMSAMSDPLFSGMGMRASDYQTTTPISVATSADKSPQSQLDDLDDSKRAGSLNNLRIKAKEHSVCSMSPLPFIG</sequence>
<dbReference type="OMA" id="AQHENNT"/>
<organism evidence="9 10">
    <name type="scientific">Strigamia maritima</name>
    <name type="common">European centipede</name>
    <name type="synonym">Geophilus maritimus</name>
    <dbReference type="NCBI Taxonomy" id="126957"/>
    <lineage>
        <taxon>Eukaryota</taxon>
        <taxon>Metazoa</taxon>
        <taxon>Ecdysozoa</taxon>
        <taxon>Arthropoda</taxon>
        <taxon>Myriapoda</taxon>
        <taxon>Chilopoda</taxon>
        <taxon>Pleurostigmophora</taxon>
        <taxon>Geophilomorpha</taxon>
        <taxon>Linotaeniidae</taxon>
        <taxon>Strigamia</taxon>
    </lineage>
</organism>
<feature type="region of interest" description="Disordered" evidence="7">
    <location>
        <begin position="310"/>
        <end position="330"/>
    </location>
</feature>
<dbReference type="PANTHER" id="PTHR24329:SF543">
    <property type="entry name" value="FI01017P-RELATED"/>
    <property type="match status" value="1"/>
</dbReference>
<reference evidence="10" key="1">
    <citation type="submission" date="2011-05" db="EMBL/GenBank/DDBJ databases">
        <authorList>
            <person name="Richards S.R."/>
            <person name="Qu J."/>
            <person name="Jiang H."/>
            <person name="Jhangiani S.N."/>
            <person name="Agravi P."/>
            <person name="Goodspeed R."/>
            <person name="Gross S."/>
            <person name="Mandapat C."/>
            <person name="Jackson L."/>
            <person name="Mathew T."/>
            <person name="Pu L."/>
            <person name="Thornton R."/>
            <person name="Saada N."/>
            <person name="Wilczek-Boney K.B."/>
            <person name="Lee S."/>
            <person name="Kovar C."/>
            <person name="Wu Y."/>
            <person name="Scherer S.E."/>
            <person name="Worley K.C."/>
            <person name="Muzny D.M."/>
            <person name="Gibbs R."/>
        </authorList>
    </citation>
    <scope>NUCLEOTIDE SEQUENCE</scope>
    <source>
        <strain evidence="10">Brora</strain>
    </source>
</reference>
<protein>
    <recommendedName>
        <fullName evidence="8">Homeobox domain-containing protein</fullName>
    </recommendedName>
</protein>
<dbReference type="STRING" id="126957.T1IZS0"/>
<feature type="compositionally biased region" description="Low complexity" evidence="7">
    <location>
        <begin position="94"/>
        <end position="105"/>
    </location>
</feature>
<dbReference type="CDD" id="cd00086">
    <property type="entry name" value="homeodomain"/>
    <property type="match status" value="1"/>
</dbReference>
<proteinExistence type="predicted"/>
<feature type="DNA-binding region" description="Homeobox" evidence="5">
    <location>
        <begin position="139"/>
        <end position="198"/>
    </location>
</feature>
<dbReference type="InterPro" id="IPR050649">
    <property type="entry name" value="Paired_Homeobox_TFs"/>
</dbReference>
<accession>T1IZS0</accession>
<dbReference type="InterPro" id="IPR001356">
    <property type="entry name" value="HD"/>
</dbReference>
<keyword evidence="3 5" id="KW-0371">Homeobox</keyword>
<dbReference type="SUPFAM" id="SSF46689">
    <property type="entry name" value="Homeodomain-like"/>
    <property type="match status" value="1"/>
</dbReference>
<evidence type="ECO:0000256" key="4">
    <source>
        <dbReference type="ARBA" id="ARBA00023242"/>
    </source>
</evidence>
<evidence type="ECO:0000256" key="3">
    <source>
        <dbReference type="ARBA" id="ARBA00023155"/>
    </source>
</evidence>
<reference evidence="9" key="2">
    <citation type="submission" date="2015-02" db="UniProtKB">
        <authorList>
            <consortium name="EnsemblMetazoa"/>
        </authorList>
    </citation>
    <scope>IDENTIFICATION</scope>
</reference>
<evidence type="ECO:0000313" key="9">
    <source>
        <dbReference type="EnsemblMetazoa" id="SMAR006755-PA"/>
    </source>
</evidence>
<dbReference type="EMBL" id="JH431723">
    <property type="status" value="NOT_ANNOTATED_CDS"/>
    <property type="molecule type" value="Genomic_DNA"/>
</dbReference>
<keyword evidence="2 5" id="KW-0238">DNA-binding</keyword>
<dbReference type="FunFam" id="1.10.10.60:FF:000252">
    <property type="entry name" value="Retinal homeobox protein Rx-B"/>
    <property type="match status" value="1"/>
</dbReference>
<keyword evidence="10" id="KW-1185">Reference proteome</keyword>
<evidence type="ECO:0000256" key="1">
    <source>
        <dbReference type="ARBA" id="ARBA00004123"/>
    </source>
</evidence>
<dbReference type="Gene3D" id="1.10.10.60">
    <property type="entry name" value="Homeodomain-like"/>
    <property type="match status" value="1"/>
</dbReference>
<feature type="domain" description="Homeobox" evidence="8">
    <location>
        <begin position="137"/>
        <end position="197"/>
    </location>
</feature>
<evidence type="ECO:0000313" key="10">
    <source>
        <dbReference type="Proteomes" id="UP000014500"/>
    </source>
</evidence>
<dbReference type="GO" id="GO:0000977">
    <property type="term" value="F:RNA polymerase II transcription regulatory region sequence-specific DNA binding"/>
    <property type="evidence" value="ECO:0007669"/>
    <property type="project" value="TreeGrafter"/>
</dbReference>
<dbReference type="Pfam" id="PF00046">
    <property type="entry name" value="Homeodomain"/>
    <property type="match status" value="1"/>
</dbReference>
<evidence type="ECO:0000256" key="6">
    <source>
        <dbReference type="RuleBase" id="RU000682"/>
    </source>
</evidence>
<comment type="subcellular location">
    <subcellularLocation>
        <location evidence="1 5 6">Nucleus</location>
    </subcellularLocation>
</comment>
<dbReference type="GO" id="GO:0005634">
    <property type="term" value="C:nucleus"/>
    <property type="evidence" value="ECO:0007669"/>
    <property type="project" value="UniProtKB-SubCell"/>
</dbReference>
<dbReference type="PROSITE" id="PS00027">
    <property type="entry name" value="HOMEOBOX_1"/>
    <property type="match status" value="1"/>
</dbReference>
<evidence type="ECO:0000259" key="8">
    <source>
        <dbReference type="PROSITE" id="PS50071"/>
    </source>
</evidence>
<evidence type="ECO:0000256" key="5">
    <source>
        <dbReference type="PROSITE-ProRule" id="PRU00108"/>
    </source>
</evidence>
<dbReference type="PROSITE" id="PS50071">
    <property type="entry name" value="HOMEOBOX_2"/>
    <property type="match status" value="1"/>
</dbReference>
<dbReference type="eggNOG" id="KOG0490">
    <property type="taxonomic scope" value="Eukaryota"/>
</dbReference>
<feature type="compositionally biased region" description="Polar residues" evidence="7">
    <location>
        <begin position="107"/>
        <end position="117"/>
    </location>
</feature>
<dbReference type="PANTHER" id="PTHR24329">
    <property type="entry name" value="HOMEOBOX PROTEIN ARISTALESS"/>
    <property type="match status" value="1"/>
</dbReference>
<evidence type="ECO:0000256" key="2">
    <source>
        <dbReference type="ARBA" id="ARBA00023125"/>
    </source>
</evidence>
<dbReference type="HOGENOM" id="CLU_779191_0_0_1"/>
<dbReference type="InterPro" id="IPR017970">
    <property type="entry name" value="Homeobox_CS"/>
</dbReference>
<dbReference type="GO" id="GO:0000981">
    <property type="term" value="F:DNA-binding transcription factor activity, RNA polymerase II-specific"/>
    <property type="evidence" value="ECO:0007669"/>
    <property type="project" value="InterPro"/>
</dbReference>
<dbReference type="EnsemblMetazoa" id="SMAR006755-RA">
    <property type="protein sequence ID" value="SMAR006755-PA"/>
    <property type="gene ID" value="SMAR006755"/>
</dbReference>
<dbReference type="SMART" id="SM00389">
    <property type="entry name" value="HOX"/>
    <property type="match status" value="1"/>
</dbReference>
<name>T1IZS0_STRMM</name>
<feature type="region of interest" description="Disordered" evidence="7">
    <location>
        <begin position="85"/>
        <end position="142"/>
    </location>
</feature>
<dbReference type="AlphaFoldDB" id="T1IZS0"/>